<name>A0AA88DRS5_FICCA</name>
<dbReference type="EMBL" id="BTGU01000095">
    <property type="protein sequence ID" value="GMN60136.1"/>
    <property type="molecule type" value="Genomic_DNA"/>
</dbReference>
<dbReference type="Gramene" id="FCD_00031840-RA">
    <property type="protein sequence ID" value="FCD_00031840-RA:cds"/>
    <property type="gene ID" value="FCD_00031840"/>
</dbReference>
<keyword evidence="3" id="KW-1185">Reference proteome</keyword>
<sequence>MEGLIPFVYRVIVEYKNGNKHQHDLLGSWFSESPSASYIRLPTGESGRFGQASDFSVFKQDLVYTSQSSSLPPNSSAVNSNPSSTSQNMVSSGVHSPIRRRVAA</sequence>
<evidence type="ECO:0000313" key="2">
    <source>
        <dbReference type="EMBL" id="GMN60136.1"/>
    </source>
</evidence>
<evidence type="ECO:0000256" key="1">
    <source>
        <dbReference type="SAM" id="MobiDB-lite"/>
    </source>
</evidence>
<dbReference type="AlphaFoldDB" id="A0AA88DRS5"/>
<comment type="caution">
    <text evidence="2">The sequence shown here is derived from an EMBL/GenBank/DDBJ whole genome shotgun (WGS) entry which is preliminary data.</text>
</comment>
<dbReference type="PANTHER" id="PTHR34670:SF8">
    <property type="entry name" value="EXPRESSED PROTEIN"/>
    <property type="match status" value="1"/>
</dbReference>
<evidence type="ECO:0000313" key="3">
    <source>
        <dbReference type="Proteomes" id="UP001187192"/>
    </source>
</evidence>
<proteinExistence type="predicted"/>
<reference evidence="2" key="1">
    <citation type="submission" date="2023-07" db="EMBL/GenBank/DDBJ databases">
        <title>draft genome sequence of fig (Ficus carica).</title>
        <authorList>
            <person name="Takahashi T."/>
            <person name="Nishimura K."/>
        </authorList>
    </citation>
    <scope>NUCLEOTIDE SEQUENCE</scope>
</reference>
<dbReference type="PANTHER" id="PTHR34670">
    <property type="entry name" value="EXPRESSED PROTEIN"/>
    <property type="match status" value="1"/>
</dbReference>
<evidence type="ECO:0008006" key="4">
    <source>
        <dbReference type="Google" id="ProtNLM"/>
    </source>
</evidence>
<gene>
    <name evidence="2" type="ORF">TIFTF001_029218</name>
</gene>
<feature type="region of interest" description="Disordered" evidence="1">
    <location>
        <begin position="66"/>
        <end position="104"/>
    </location>
</feature>
<accession>A0AA88DRS5</accession>
<organism evidence="2 3">
    <name type="scientific">Ficus carica</name>
    <name type="common">Common fig</name>
    <dbReference type="NCBI Taxonomy" id="3494"/>
    <lineage>
        <taxon>Eukaryota</taxon>
        <taxon>Viridiplantae</taxon>
        <taxon>Streptophyta</taxon>
        <taxon>Embryophyta</taxon>
        <taxon>Tracheophyta</taxon>
        <taxon>Spermatophyta</taxon>
        <taxon>Magnoliopsida</taxon>
        <taxon>eudicotyledons</taxon>
        <taxon>Gunneridae</taxon>
        <taxon>Pentapetalae</taxon>
        <taxon>rosids</taxon>
        <taxon>fabids</taxon>
        <taxon>Rosales</taxon>
        <taxon>Moraceae</taxon>
        <taxon>Ficeae</taxon>
        <taxon>Ficus</taxon>
    </lineage>
</organism>
<protein>
    <recommendedName>
        <fullName evidence="4">Legume-specific protein</fullName>
    </recommendedName>
</protein>
<dbReference type="Proteomes" id="UP001187192">
    <property type="component" value="Unassembled WGS sequence"/>
</dbReference>
<feature type="compositionally biased region" description="Low complexity" evidence="1">
    <location>
        <begin position="66"/>
        <end position="86"/>
    </location>
</feature>